<feature type="transmembrane region" description="Helical" evidence="6">
    <location>
        <begin position="15"/>
        <end position="33"/>
    </location>
</feature>
<comment type="caution">
    <text evidence="7">The sequence shown here is derived from an EMBL/GenBank/DDBJ whole genome shotgun (WGS) entry which is preliminary data.</text>
</comment>
<feature type="transmembrane region" description="Helical" evidence="6">
    <location>
        <begin position="164"/>
        <end position="181"/>
    </location>
</feature>
<dbReference type="AlphaFoldDB" id="A0A645H7U0"/>
<keyword evidence="5 6" id="KW-0472">Membrane</keyword>
<evidence type="ECO:0000256" key="6">
    <source>
        <dbReference type="SAM" id="Phobius"/>
    </source>
</evidence>
<keyword evidence="3 6" id="KW-0812">Transmembrane</keyword>
<protein>
    <recommendedName>
        <fullName evidence="8">Hemolysin-III related</fullName>
    </recommendedName>
</protein>
<dbReference type="GO" id="GO:0140911">
    <property type="term" value="F:pore-forming activity"/>
    <property type="evidence" value="ECO:0007669"/>
    <property type="project" value="InterPro"/>
</dbReference>
<evidence type="ECO:0008006" key="8">
    <source>
        <dbReference type="Google" id="ProtNLM"/>
    </source>
</evidence>
<feature type="transmembrane region" description="Helical" evidence="6">
    <location>
        <begin position="45"/>
        <end position="68"/>
    </location>
</feature>
<dbReference type="InterPro" id="IPR005744">
    <property type="entry name" value="Hy-lIII"/>
</dbReference>
<evidence type="ECO:0000256" key="5">
    <source>
        <dbReference type="ARBA" id="ARBA00023136"/>
    </source>
</evidence>
<evidence type="ECO:0000256" key="4">
    <source>
        <dbReference type="ARBA" id="ARBA00022989"/>
    </source>
</evidence>
<feature type="transmembrane region" description="Helical" evidence="6">
    <location>
        <begin position="137"/>
        <end position="157"/>
    </location>
</feature>
<sequence length="217" mass="24300">MSYFYTHARDPISSFTHYIGMCCAALGCLLLVLRARVLQTNAGTLVSAVIFGISLIALYAASTLYHFYKGSDRVLLRLRKLDHAIIYVLIAGTYTPIAAHCMVHTAALQFLLVIWAVAAVGIVVKLCWLMAPRWLYTSLYLLMGWAIVFDWSSFAAMERGCMHLVAAGGICYSVGAVIYILKRPVITKNFGFHEIFHLFILMGSLLHYLAVFFYVLK</sequence>
<evidence type="ECO:0000313" key="7">
    <source>
        <dbReference type="EMBL" id="MPN34159.1"/>
    </source>
</evidence>
<dbReference type="PANTHER" id="PTHR20855">
    <property type="entry name" value="ADIPOR/PROGESTIN RECEPTOR-RELATED"/>
    <property type="match status" value="1"/>
</dbReference>
<dbReference type="PANTHER" id="PTHR20855:SF3">
    <property type="entry name" value="LD03007P"/>
    <property type="match status" value="1"/>
</dbReference>
<gene>
    <name evidence="7" type="ORF">SDC9_181652</name>
</gene>
<feature type="transmembrane region" description="Helical" evidence="6">
    <location>
        <begin position="196"/>
        <end position="216"/>
    </location>
</feature>
<proteinExistence type="predicted"/>
<feature type="transmembrane region" description="Helical" evidence="6">
    <location>
        <begin position="84"/>
        <end position="103"/>
    </location>
</feature>
<keyword evidence="2" id="KW-1003">Cell membrane</keyword>
<dbReference type="InterPro" id="IPR004254">
    <property type="entry name" value="AdipoR/HlyIII-related"/>
</dbReference>
<evidence type="ECO:0000256" key="2">
    <source>
        <dbReference type="ARBA" id="ARBA00022475"/>
    </source>
</evidence>
<dbReference type="Pfam" id="PF03006">
    <property type="entry name" value="HlyIII"/>
    <property type="match status" value="1"/>
</dbReference>
<comment type="subcellular location">
    <subcellularLocation>
        <location evidence="1">Cell membrane</location>
        <topology evidence="1">Multi-pass membrane protein</topology>
    </subcellularLocation>
</comment>
<accession>A0A645H7U0</accession>
<dbReference type="NCBIfam" id="TIGR01065">
    <property type="entry name" value="hlyIII"/>
    <property type="match status" value="1"/>
</dbReference>
<reference evidence="7" key="1">
    <citation type="submission" date="2019-08" db="EMBL/GenBank/DDBJ databases">
        <authorList>
            <person name="Kucharzyk K."/>
            <person name="Murdoch R.W."/>
            <person name="Higgins S."/>
            <person name="Loffler F."/>
        </authorList>
    </citation>
    <scope>NUCLEOTIDE SEQUENCE</scope>
</reference>
<evidence type="ECO:0000256" key="1">
    <source>
        <dbReference type="ARBA" id="ARBA00004651"/>
    </source>
</evidence>
<dbReference type="EMBL" id="VSSQ01087049">
    <property type="protein sequence ID" value="MPN34159.1"/>
    <property type="molecule type" value="Genomic_DNA"/>
</dbReference>
<dbReference type="GO" id="GO:0005886">
    <property type="term" value="C:plasma membrane"/>
    <property type="evidence" value="ECO:0007669"/>
    <property type="project" value="UniProtKB-SubCell"/>
</dbReference>
<evidence type="ECO:0000256" key="3">
    <source>
        <dbReference type="ARBA" id="ARBA00022692"/>
    </source>
</evidence>
<feature type="transmembrane region" description="Helical" evidence="6">
    <location>
        <begin position="110"/>
        <end position="131"/>
    </location>
</feature>
<keyword evidence="4 6" id="KW-1133">Transmembrane helix</keyword>
<organism evidence="7">
    <name type="scientific">bioreactor metagenome</name>
    <dbReference type="NCBI Taxonomy" id="1076179"/>
    <lineage>
        <taxon>unclassified sequences</taxon>
        <taxon>metagenomes</taxon>
        <taxon>ecological metagenomes</taxon>
    </lineage>
</organism>
<name>A0A645H7U0_9ZZZZ</name>